<gene>
    <name evidence="6" type="ORF">GCM10010970_32030</name>
</gene>
<comment type="subcellular location">
    <subcellularLocation>
        <location evidence="1">Cell outer membrane</location>
        <topology evidence="1">Lipid-anchor</topology>
    </subcellularLocation>
</comment>
<keyword evidence="2" id="KW-0479">Metal-binding</keyword>
<dbReference type="Proteomes" id="UP000637267">
    <property type="component" value="Unassembled WGS sequence"/>
</dbReference>
<dbReference type="Gene3D" id="2.60.40.420">
    <property type="entry name" value="Cupredoxins - blue copper proteins"/>
    <property type="match status" value="3"/>
</dbReference>
<accession>A0ABQ2PCE2</accession>
<evidence type="ECO:0000259" key="5">
    <source>
        <dbReference type="Pfam" id="PF07732"/>
    </source>
</evidence>
<dbReference type="InterPro" id="IPR008972">
    <property type="entry name" value="Cupredoxin"/>
</dbReference>
<organism evidence="6 7">
    <name type="scientific">Silvimonas iriomotensis</name>
    <dbReference type="NCBI Taxonomy" id="449662"/>
    <lineage>
        <taxon>Bacteria</taxon>
        <taxon>Pseudomonadati</taxon>
        <taxon>Pseudomonadota</taxon>
        <taxon>Betaproteobacteria</taxon>
        <taxon>Neisseriales</taxon>
        <taxon>Chitinibacteraceae</taxon>
        <taxon>Silvimonas</taxon>
    </lineage>
</organism>
<dbReference type="PANTHER" id="PTHR11709">
    <property type="entry name" value="MULTI-COPPER OXIDASE"/>
    <property type="match status" value="1"/>
</dbReference>
<keyword evidence="7" id="KW-1185">Reference proteome</keyword>
<keyword evidence="3" id="KW-0560">Oxidoreductase</keyword>
<dbReference type="CDD" id="cd13881">
    <property type="entry name" value="CuRO_2_McoC_like"/>
    <property type="match status" value="1"/>
</dbReference>
<dbReference type="EMBL" id="BMLX01000005">
    <property type="protein sequence ID" value="GGP23203.1"/>
    <property type="molecule type" value="Genomic_DNA"/>
</dbReference>
<dbReference type="InterPro" id="IPR011707">
    <property type="entry name" value="Cu-oxidase-like_N"/>
</dbReference>
<name>A0ABQ2PCE2_9NEIS</name>
<sequence>MDRRSFLRLGGLTIGTLALAPHTWAAEDPHAGHMSMPMAPADNTPLLPVADMPAGRALPALQKLKNQSNPAGQFQATLTAAPRTVQFKPGLDTVVWAYNGQTPGPLIEVYEGDVLEIRLVNQLTQPTTIHWHGLPVPPAQDGNPGDEVAPGTERTYRFVLPAGSAGTYWYHPHPHGHTAEQAYMGLAGPLIVRSRRDPLVGMPEQHLVFSDLKLGADGKIAGNNDMDWMNGREGQFVLINGALQPVITADGMQRWRLWNMCNARYLNLSLGGQPFRLVGTDGGLLEHARAITQLLLAPGERAEIVVMGDGPVDLQALAYDRGLMGDAPAPQALTLAKIALSGGATRPIPSHLRQITPLTPGGVQKRVVFSEQMSMAGGVHSMTPLVNGKSYDMNRVDLLSQRGAVEAWSLVNDSDMDHPFHLHGTQFQVASRTRNGQTIPEPFLAWRDTINLRPNETVLIHVVQQQAGPRMFHCHILEHEDRGMMGILSVV</sequence>
<comment type="caution">
    <text evidence="6">The sequence shown here is derived from an EMBL/GenBank/DDBJ whole genome shotgun (WGS) entry which is preliminary data.</text>
</comment>
<proteinExistence type="predicted"/>
<evidence type="ECO:0000313" key="6">
    <source>
        <dbReference type="EMBL" id="GGP23203.1"/>
    </source>
</evidence>
<evidence type="ECO:0000313" key="7">
    <source>
        <dbReference type="Proteomes" id="UP000637267"/>
    </source>
</evidence>
<dbReference type="InterPro" id="IPR011706">
    <property type="entry name" value="Cu-oxidase_C"/>
</dbReference>
<dbReference type="Pfam" id="PF07731">
    <property type="entry name" value="Cu-oxidase_2"/>
    <property type="match status" value="1"/>
</dbReference>
<dbReference type="RefSeq" id="WP_188705427.1">
    <property type="nucleotide sequence ID" value="NZ_BMLX01000005.1"/>
</dbReference>
<feature type="domain" description="Plastocyanin-like" evidence="5">
    <location>
        <begin position="83"/>
        <end position="196"/>
    </location>
</feature>
<evidence type="ECO:0000259" key="4">
    <source>
        <dbReference type="Pfam" id="PF07731"/>
    </source>
</evidence>
<dbReference type="SUPFAM" id="SSF49503">
    <property type="entry name" value="Cupredoxins"/>
    <property type="match status" value="3"/>
</dbReference>
<dbReference type="PANTHER" id="PTHR11709:SF2">
    <property type="entry name" value="MULTICOPPER OXIDASE LPR1"/>
    <property type="match status" value="1"/>
</dbReference>
<dbReference type="PROSITE" id="PS00080">
    <property type="entry name" value="MULTICOPPER_OXIDASE2"/>
    <property type="match status" value="1"/>
</dbReference>
<feature type="domain" description="Plastocyanin-like" evidence="4">
    <location>
        <begin position="381"/>
        <end position="488"/>
    </location>
</feature>
<evidence type="ECO:0000256" key="3">
    <source>
        <dbReference type="ARBA" id="ARBA00023002"/>
    </source>
</evidence>
<protein>
    <submittedName>
        <fullName evidence="6">Copper oxidase</fullName>
    </submittedName>
</protein>
<dbReference type="InterPro" id="IPR045087">
    <property type="entry name" value="Cu-oxidase_fam"/>
</dbReference>
<evidence type="ECO:0000256" key="2">
    <source>
        <dbReference type="ARBA" id="ARBA00022723"/>
    </source>
</evidence>
<evidence type="ECO:0000256" key="1">
    <source>
        <dbReference type="ARBA" id="ARBA00004459"/>
    </source>
</evidence>
<dbReference type="InterPro" id="IPR002355">
    <property type="entry name" value="Cu_oxidase_Cu_BS"/>
</dbReference>
<reference evidence="7" key="1">
    <citation type="journal article" date="2019" name="Int. J. Syst. Evol. Microbiol.">
        <title>The Global Catalogue of Microorganisms (GCM) 10K type strain sequencing project: providing services to taxonomists for standard genome sequencing and annotation.</title>
        <authorList>
            <consortium name="The Broad Institute Genomics Platform"/>
            <consortium name="The Broad Institute Genome Sequencing Center for Infectious Disease"/>
            <person name="Wu L."/>
            <person name="Ma J."/>
        </authorList>
    </citation>
    <scope>NUCLEOTIDE SEQUENCE [LARGE SCALE GENOMIC DNA]</scope>
    <source>
        <strain evidence="7">CGMCC 1.8859</strain>
    </source>
</reference>
<dbReference type="Pfam" id="PF07732">
    <property type="entry name" value="Cu-oxidase_3"/>
    <property type="match status" value="1"/>
</dbReference>